<evidence type="ECO:0000313" key="2">
    <source>
        <dbReference type="EMBL" id="RZQ61621.1"/>
    </source>
</evidence>
<dbReference type="InterPro" id="IPR003959">
    <property type="entry name" value="ATPase_AAA_core"/>
</dbReference>
<dbReference type="EMBL" id="SFCC01000011">
    <property type="protein sequence ID" value="RZQ61621.1"/>
    <property type="molecule type" value="Genomic_DNA"/>
</dbReference>
<dbReference type="SUPFAM" id="SSF52540">
    <property type="entry name" value="P-loop containing nucleoside triphosphate hydrolases"/>
    <property type="match status" value="1"/>
</dbReference>
<evidence type="ECO:0000259" key="1">
    <source>
        <dbReference type="Pfam" id="PF13304"/>
    </source>
</evidence>
<dbReference type="Pfam" id="PF13304">
    <property type="entry name" value="AAA_21"/>
    <property type="match status" value="1"/>
</dbReference>
<keyword evidence="3" id="KW-1185">Reference proteome</keyword>
<dbReference type="RefSeq" id="WP_130477354.1">
    <property type="nucleotide sequence ID" value="NZ_SFCC01000011.1"/>
</dbReference>
<proteinExistence type="predicted"/>
<evidence type="ECO:0000313" key="3">
    <source>
        <dbReference type="Proteomes" id="UP000292003"/>
    </source>
</evidence>
<dbReference type="Gene3D" id="3.40.50.300">
    <property type="entry name" value="P-loop containing nucleotide triphosphate hydrolases"/>
    <property type="match status" value="1"/>
</dbReference>
<feature type="domain" description="ATPase AAA-type core" evidence="1">
    <location>
        <begin position="28"/>
        <end position="437"/>
    </location>
</feature>
<reference evidence="2 3" key="1">
    <citation type="submission" date="2019-02" db="EMBL/GenBank/DDBJ databases">
        <title>Draft genome sequence of Amycolatopsis sp. 8-3EHSu isolated from roots of Suaeda maritima.</title>
        <authorList>
            <person name="Duangmal K."/>
            <person name="Chantavorakit T."/>
        </authorList>
    </citation>
    <scope>NUCLEOTIDE SEQUENCE [LARGE SCALE GENOMIC DNA]</scope>
    <source>
        <strain evidence="2 3">8-3EHSu</strain>
    </source>
</reference>
<organism evidence="2 3">
    <name type="scientific">Amycolatopsis suaedae</name>
    <dbReference type="NCBI Taxonomy" id="2510978"/>
    <lineage>
        <taxon>Bacteria</taxon>
        <taxon>Bacillati</taxon>
        <taxon>Actinomycetota</taxon>
        <taxon>Actinomycetes</taxon>
        <taxon>Pseudonocardiales</taxon>
        <taxon>Pseudonocardiaceae</taxon>
        <taxon>Amycolatopsis</taxon>
    </lineage>
</organism>
<dbReference type="PANTHER" id="PTHR43581:SF2">
    <property type="entry name" value="EXCINUCLEASE ATPASE SUBUNIT"/>
    <property type="match status" value="1"/>
</dbReference>
<dbReference type="PANTHER" id="PTHR43581">
    <property type="entry name" value="ATP/GTP PHOSPHATASE"/>
    <property type="match status" value="1"/>
</dbReference>
<accession>A0A4Q7J2E9</accession>
<dbReference type="AlphaFoldDB" id="A0A4Q7J2E9"/>
<gene>
    <name evidence="2" type="ORF">EWH70_21885</name>
</gene>
<comment type="caution">
    <text evidence="2">The sequence shown here is derived from an EMBL/GenBank/DDBJ whole genome shotgun (WGS) entry which is preliminary data.</text>
</comment>
<dbReference type="Proteomes" id="UP000292003">
    <property type="component" value="Unassembled WGS sequence"/>
</dbReference>
<sequence length="456" mass="52301">MKVLKKVAVFDLIGQFNHVVEFPSSHSFVVLHGPNGVGKTKLLELINATFSGEFFRVLQVPFTSIEFSFADGYRLFVLRSGGQQILPGLDEGETLEERALVFRLRDPEGSVQEWSFDNESLQYGDPRVRRVLERDFGIIYVGRDRWRLKTGELVETSELPMPMPSLYRKSYKGRPSDVIPEWLHSFLSETRVHLIETQRLLQPSRRSNKIPDGEGRHRKDTVSEFAEDLASAIASALARNSRTSQKLDRTFPRRVLRKNPLPSNVTDDLIRERYEEQSRLREELEAISILDNQDDIPLPEGGLENWEKRVLWVYLTDSAEKLATFETLLARVRLLVEIVNSRFLNKKMAVDRERGFVFRTSVGREISAKQLSSGEQHELVLVYDLLFNVPSNSLVLIDEPEISLHIAWQQKFLADIERIAGLAGHRFVIATHSPQIVHKWWDRTVSLGSAVADEVE</sequence>
<name>A0A4Q7J2E9_9PSEU</name>
<protein>
    <recommendedName>
        <fullName evidence="1">ATPase AAA-type core domain-containing protein</fullName>
    </recommendedName>
</protein>
<dbReference type="OrthoDB" id="9815944at2"/>
<dbReference type="GO" id="GO:0016887">
    <property type="term" value="F:ATP hydrolysis activity"/>
    <property type="evidence" value="ECO:0007669"/>
    <property type="project" value="InterPro"/>
</dbReference>
<dbReference type="InterPro" id="IPR027417">
    <property type="entry name" value="P-loop_NTPase"/>
</dbReference>
<dbReference type="InterPro" id="IPR051396">
    <property type="entry name" value="Bact_Antivir_Def_Nuclease"/>
</dbReference>
<dbReference type="GO" id="GO:0005524">
    <property type="term" value="F:ATP binding"/>
    <property type="evidence" value="ECO:0007669"/>
    <property type="project" value="InterPro"/>
</dbReference>